<protein>
    <submittedName>
        <fullName evidence="1">Uncharacterized protein</fullName>
    </submittedName>
</protein>
<sequence length="221" mass="24579">MVSLDRSEAVVELGKRLVTQLKVDSHDILSSWMAHHIAKLIDNVEKSSGESEAIEECSQAILSLWEHRAALPEHSRPLGQLEPIMRTLSALGVNQEEYHFYRPALREAAIADVDDATKEWLDLAIGLDYSARLLIRYALRSAAEKTASESESWVKLAREAGANEGADCRVVRFILDSDEEENEEKDIQAALEEKLTKLEGFVALANELVGNLKAELEAIKA</sequence>
<evidence type="ECO:0000313" key="2">
    <source>
        <dbReference type="Proteomes" id="UP000509458"/>
    </source>
</evidence>
<organism evidence="1 2">
    <name type="scientific">Alteromonas macleodii</name>
    <name type="common">Pseudoalteromonas macleodii</name>
    <dbReference type="NCBI Taxonomy" id="28108"/>
    <lineage>
        <taxon>Bacteria</taxon>
        <taxon>Pseudomonadati</taxon>
        <taxon>Pseudomonadota</taxon>
        <taxon>Gammaproteobacteria</taxon>
        <taxon>Alteromonadales</taxon>
        <taxon>Alteromonadaceae</taxon>
        <taxon>Alteromonas/Salinimonas group</taxon>
        <taxon>Alteromonas</taxon>
    </lineage>
</organism>
<evidence type="ECO:0000313" key="1">
    <source>
        <dbReference type="EMBL" id="CAB9495800.1"/>
    </source>
</evidence>
<dbReference type="AlphaFoldDB" id="A0A6T9Y977"/>
<dbReference type="NCBIfam" id="NF041817">
    <property type="entry name" value="Avs3b"/>
    <property type="match status" value="1"/>
</dbReference>
<gene>
    <name evidence="1" type="ORF">ALFOR1_70172</name>
</gene>
<dbReference type="EMBL" id="LR812090">
    <property type="protein sequence ID" value="CAB9495800.1"/>
    <property type="molecule type" value="Genomic_DNA"/>
</dbReference>
<accession>A0A6T9Y977</accession>
<reference evidence="1 2" key="1">
    <citation type="submission" date="2020-06" db="EMBL/GenBank/DDBJ databases">
        <authorList>
            <person name="Duchaud E."/>
        </authorList>
    </citation>
    <scope>NUCLEOTIDE SEQUENCE [LARGE SCALE GENOMIC DNA]</scope>
    <source>
        <strain evidence="1">Alteromonas fortis</strain>
    </source>
</reference>
<proteinExistence type="predicted"/>
<name>A0A6T9Y977_ALTMA</name>
<dbReference type="Proteomes" id="UP000509458">
    <property type="component" value="Chromosome"/>
</dbReference>